<dbReference type="KEGG" id="app:CAP2UW1_3203"/>
<reference evidence="1" key="1">
    <citation type="submission" date="2009-08" db="EMBL/GenBank/DDBJ databases">
        <authorList>
            <consortium name="US DOE Joint Genome Institute"/>
            <person name="Lucas S."/>
            <person name="Copeland A."/>
            <person name="Lapidus A."/>
            <person name="Glavina del Rio T."/>
            <person name="Dalin E."/>
            <person name="Tice H."/>
            <person name="Bruce D."/>
            <person name="Barry K."/>
            <person name="Pitluck S."/>
            <person name="Lowry S."/>
            <person name="Larimer F."/>
            <person name="Land M."/>
            <person name="Hauser L."/>
            <person name="Kyrpides N."/>
            <person name="Ivanova N."/>
            <person name="McMahon K.D."/>
            <person name="Hugenholtz P."/>
        </authorList>
    </citation>
    <scope>NUCLEOTIDE SEQUENCE</scope>
    <source>
        <strain evidence="1">UW-1</strain>
    </source>
</reference>
<dbReference type="PANTHER" id="PTHR35866:SF1">
    <property type="entry name" value="YKGJ FAMILY CYSTEINE CLUSTER PROTEIN"/>
    <property type="match status" value="1"/>
</dbReference>
<organism evidence="1">
    <name type="scientific">Accumulibacter regalis</name>
    <dbReference type="NCBI Taxonomy" id="522306"/>
    <lineage>
        <taxon>Bacteria</taxon>
        <taxon>Pseudomonadati</taxon>
        <taxon>Pseudomonadota</taxon>
        <taxon>Betaproteobacteria</taxon>
        <taxon>Candidatus Accumulibacter</taxon>
    </lineage>
</organism>
<evidence type="ECO:0008006" key="2">
    <source>
        <dbReference type="Google" id="ProtNLM"/>
    </source>
</evidence>
<dbReference type="EMBL" id="CP001715">
    <property type="protein sequence ID" value="ACV36473.1"/>
    <property type="molecule type" value="Genomic_DNA"/>
</dbReference>
<dbReference type="AlphaFoldDB" id="C7RVK0"/>
<dbReference type="HOGENOM" id="CLU_1530068_0_0_4"/>
<accession>C7RVK0</accession>
<evidence type="ECO:0000313" key="1">
    <source>
        <dbReference type="EMBL" id="ACV36473.1"/>
    </source>
</evidence>
<dbReference type="PANTHER" id="PTHR35866">
    <property type="entry name" value="PUTATIVE-RELATED"/>
    <property type="match status" value="1"/>
</dbReference>
<name>C7RVK0_ACCRE</name>
<gene>
    <name evidence="1" type="ordered locus">CAP2UW1_3203</name>
</gene>
<sequence>MSALSLTQLHADIDARVLAIREDRPEWPCAKGCDGCCRRLADVPQLTPAEWNQMREGLATLSPESLRQVSRNIAGLAAVDGERPRHIVCPLLDRSANACLVYAQRPVACRTYGFYVQRRLGLYCHDIESRVAAGMLVDVVWGNHEAIDRQLASFGEARPLSEWFEGWDVL</sequence>
<protein>
    <recommendedName>
        <fullName evidence="2">YkgJ family cysteine cluster protein</fullName>
    </recommendedName>
</protein>
<proteinExistence type="predicted"/>
<dbReference type="InterPro" id="IPR005358">
    <property type="entry name" value="Puta_zinc/iron-chelating_dom"/>
</dbReference>
<dbReference type="Pfam" id="PF03692">
    <property type="entry name" value="CxxCxxCC"/>
    <property type="match status" value="1"/>
</dbReference>
<dbReference type="STRING" id="522306.CAP2UW1_3203"/>
<dbReference type="OrthoDB" id="9806610at2"/>
<reference evidence="1" key="2">
    <citation type="submission" date="2009-09" db="EMBL/GenBank/DDBJ databases">
        <title>Complete sequence of chromosome of Candidatus Accumulibacter phosphatis clade IIA str. UW-1.</title>
        <authorList>
            <consortium name="US DOE Joint Genome Institute"/>
            <person name="Martin H.G."/>
            <person name="Ivanova N."/>
            <person name="Kunin V."/>
            <person name="Warnecke F."/>
            <person name="Barry K."/>
            <person name="He S."/>
            <person name="Salamov A."/>
            <person name="Szeto E."/>
            <person name="Dalin E."/>
            <person name="Pangilinan J.L."/>
            <person name="Lapidus A."/>
            <person name="Lowry S."/>
            <person name="Kyrpides N.C."/>
            <person name="McMahon K.D."/>
            <person name="Hugenholtz P."/>
        </authorList>
    </citation>
    <scope>NUCLEOTIDE SEQUENCE [LARGE SCALE GENOMIC DNA]</scope>
    <source>
        <strain evidence="1">UW-1</strain>
    </source>
</reference>
<dbReference type="eggNOG" id="COG0727">
    <property type="taxonomic scope" value="Bacteria"/>
</dbReference>